<organism evidence="15 16">
    <name type="scientific">Xylanibacillus composti</name>
    <dbReference type="NCBI Taxonomy" id="1572762"/>
    <lineage>
        <taxon>Bacteria</taxon>
        <taxon>Bacillati</taxon>
        <taxon>Bacillota</taxon>
        <taxon>Bacilli</taxon>
        <taxon>Bacillales</taxon>
        <taxon>Paenibacillaceae</taxon>
        <taxon>Xylanibacillus</taxon>
    </lineage>
</organism>
<proteinExistence type="inferred from homology"/>
<dbReference type="Proteomes" id="UP000677918">
    <property type="component" value="Unassembled WGS sequence"/>
</dbReference>
<evidence type="ECO:0000256" key="10">
    <source>
        <dbReference type="ARBA" id="ARBA00022989"/>
    </source>
</evidence>
<dbReference type="InterPro" id="IPR052348">
    <property type="entry name" value="Metallopeptidase_M50B"/>
</dbReference>
<protein>
    <submittedName>
        <fullName evidence="15">Zinc metalloprotease</fullName>
    </submittedName>
</protein>
<dbReference type="CDD" id="cd06158">
    <property type="entry name" value="S2P-M50_like_1"/>
    <property type="match status" value="1"/>
</dbReference>
<comment type="similarity">
    <text evidence="3">Belongs to the peptidase M50B family.</text>
</comment>
<sequence>MEGLQSRMAFIAEYWPFLLLSIIIAFTVHEFAHAYAAYRFGDDTPRKQGRLTLNPMAHLDWLGMLLIFIAGFGWAKPVMVNAGNFAKPRQMNIVVALVGPLSNLLLAVLGAAMHTAVLGSAWSAGWSAGTIYAFESFFILFVSLNILLFFFNLIPLPPLDGYRIVIEMLPLQVSHRLRQFEHWSFLIFLLIIFIPPLRAVTIDPLFGWITKLHTALLLFWSGIF</sequence>
<name>A0A8J4M2C1_9BACL</name>
<evidence type="ECO:0000256" key="1">
    <source>
        <dbReference type="ARBA" id="ARBA00001947"/>
    </source>
</evidence>
<comment type="cofactor">
    <cofactor evidence="1">
        <name>Zn(2+)</name>
        <dbReference type="ChEBI" id="CHEBI:29105"/>
    </cofactor>
</comment>
<feature type="transmembrane region" description="Helical" evidence="13">
    <location>
        <begin position="56"/>
        <end position="74"/>
    </location>
</feature>
<evidence type="ECO:0000256" key="3">
    <source>
        <dbReference type="ARBA" id="ARBA00007931"/>
    </source>
</evidence>
<feature type="transmembrane region" description="Helical" evidence="13">
    <location>
        <begin position="12"/>
        <end position="36"/>
    </location>
</feature>
<feature type="transmembrane region" description="Helical" evidence="13">
    <location>
        <begin position="137"/>
        <end position="159"/>
    </location>
</feature>
<keyword evidence="8" id="KW-0378">Hydrolase</keyword>
<evidence type="ECO:0000256" key="13">
    <source>
        <dbReference type="SAM" id="Phobius"/>
    </source>
</evidence>
<evidence type="ECO:0000256" key="11">
    <source>
        <dbReference type="ARBA" id="ARBA00023049"/>
    </source>
</evidence>
<dbReference type="PANTHER" id="PTHR35864:SF1">
    <property type="entry name" value="ZINC METALLOPROTEASE YWHC-RELATED"/>
    <property type="match status" value="1"/>
</dbReference>
<dbReference type="AlphaFoldDB" id="A0A8J4M2C1"/>
<dbReference type="RefSeq" id="WP_213412498.1">
    <property type="nucleotide sequence ID" value="NZ_BOVK01000032.1"/>
</dbReference>
<keyword evidence="5" id="KW-0645">Protease</keyword>
<evidence type="ECO:0000256" key="7">
    <source>
        <dbReference type="ARBA" id="ARBA00022723"/>
    </source>
</evidence>
<keyword evidence="12 13" id="KW-0472">Membrane</keyword>
<keyword evidence="16" id="KW-1185">Reference proteome</keyword>
<keyword evidence="11 15" id="KW-0482">Metalloprotease</keyword>
<evidence type="ECO:0000256" key="2">
    <source>
        <dbReference type="ARBA" id="ARBA00004651"/>
    </source>
</evidence>
<evidence type="ECO:0000256" key="6">
    <source>
        <dbReference type="ARBA" id="ARBA00022692"/>
    </source>
</evidence>
<feature type="domain" description="Peptidase M50" evidence="14">
    <location>
        <begin position="134"/>
        <end position="192"/>
    </location>
</feature>
<dbReference type="GO" id="GO:0046872">
    <property type="term" value="F:metal ion binding"/>
    <property type="evidence" value="ECO:0007669"/>
    <property type="project" value="UniProtKB-KW"/>
</dbReference>
<evidence type="ECO:0000256" key="8">
    <source>
        <dbReference type="ARBA" id="ARBA00022801"/>
    </source>
</evidence>
<dbReference type="PANTHER" id="PTHR35864">
    <property type="entry name" value="ZINC METALLOPROTEASE MJ0611-RELATED"/>
    <property type="match status" value="1"/>
</dbReference>
<accession>A0A8J4M2C1</accession>
<evidence type="ECO:0000256" key="9">
    <source>
        <dbReference type="ARBA" id="ARBA00022833"/>
    </source>
</evidence>
<dbReference type="GO" id="GO:0005886">
    <property type="term" value="C:plasma membrane"/>
    <property type="evidence" value="ECO:0007669"/>
    <property type="project" value="UniProtKB-SubCell"/>
</dbReference>
<keyword evidence="9" id="KW-0862">Zinc</keyword>
<evidence type="ECO:0000259" key="14">
    <source>
        <dbReference type="Pfam" id="PF02163"/>
    </source>
</evidence>
<dbReference type="InterPro" id="IPR008915">
    <property type="entry name" value="Peptidase_M50"/>
</dbReference>
<gene>
    <name evidence="15" type="ORF">XYCOK13_25290</name>
</gene>
<feature type="transmembrane region" description="Helical" evidence="13">
    <location>
        <begin position="94"/>
        <end position="117"/>
    </location>
</feature>
<keyword evidence="10 13" id="KW-1133">Transmembrane helix</keyword>
<keyword evidence="7" id="KW-0479">Metal-binding</keyword>
<dbReference type="EMBL" id="BOVK01000032">
    <property type="protein sequence ID" value="GIQ69705.1"/>
    <property type="molecule type" value="Genomic_DNA"/>
</dbReference>
<evidence type="ECO:0000313" key="16">
    <source>
        <dbReference type="Proteomes" id="UP000677918"/>
    </source>
</evidence>
<reference evidence="15" key="1">
    <citation type="submission" date="2021-04" db="EMBL/GenBank/DDBJ databases">
        <title>Draft genome sequence of Xylanibacillus composti strain K13.</title>
        <authorList>
            <person name="Uke A."/>
            <person name="Chhe C."/>
            <person name="Baramee S."/>
            <person name="Kosugi A."/>
        </authorList>
    </citation>
    <scope>NUCLEOTIDE SEQUENCE</scope>
    <source>
        <strain evidence="15">K13</strain>
    </source>
</reference>
<dbReference type="GO" id="GO:0006508">
    <property type="term" value="P:proteolysis"/>
    <property type="evidence" value="ECO:0007669"/>
    <property type="project" value="UniProtKB-KW"/>
</dbReference>
<feature type="transmembrane region" description="Helical" evidence="13">
    <location>
        <begin position="180"/>
        <end position="199"/>
    </location>
</feature>
<comment type="caution">
    <text evidence="15">The sequence shown here is derived from an EMBL/GenBank/DDBJ whole genome shotgun (WGS) entry which is preliminary data.</text>
</comment>
<keyword evidence="4" id="KW-1003">Cell membrane</keyword>
<evidence type="ECO:0000256" key="12">
    <source>
        <dbReference type="ARBA" id="ARBA00023136"/>
    </source>
</evidence>
<dbReference type="Pfam" id="PF02163">
    <property type="entry name" value="Peptidase_M50"/>
    <property type="match status" value="1"/>
</dbReference>
<evidence type="ECO:0000256" key="5">
    <source>
        <dbReference type="ARBA" id="ARBA00022670"/>
    </source>
</evidence>
<dbReference type="InterPro" id="IPR044537">
    <property type="entry name" value="Rip2-like"/>
</dbReference>
<keyword evidence="6 13" id="KW-0812">Transmembrane</keyword>
<evidence type="ECO:0000256" key="4">
    <source>
        <dbReference type="ARBA" id="ARBA00022475"/>
    </source>
</evidence>
<dbReference type="GO" id="GO:0008237">
    <property type="term" value="F:metallopeptidase activity"/>
    <property type="evidence" value="ECO:0007669"/>
    <property type="project" value="UniProtKB-KW"/>
</dbReference>
<evidence type="ECO:0000313" key="15">
    <source>
        <dbReference type="EMBL" id="GIQ69705.1"/>
    </source>
</evidence>
<comment type="subcellular location">
    <subcellularLocation>
        <location evidence="2">Cell membrane</location>
        <topology evidence="2">Multi-pass membrane protein</topology>
    </subcellularLocation>
</comment>